<comment type="caution">
    <text evidence="1">The sequence shown here is derived from an EMBL/GenBank/DDBJ whole genome shotgun (WGS) entry which is preliminary data.</text>
</comment>
<organism evidence="1 2">
    <name type="scientific">Camellia sinensis</name>
    <name type="common">Tea plant</name>
    <name type="synonym">Thea sinensis</name>
    <dbReference type="NCBI Taxonomy" id="4442"/>
    <lineage>
        <taxon>Eukaryota</taxon>
        <taxon>Viridiplantae</taxon>
        <taxon>Streptophyta</taxon>
        <taxon>Embryophyta</taxon>
        <taxon>Tracheophyta</taxon>
        <taxon>Spermatophyta</taxon>
        <taxon>Magnoliopsida</taxon>
        <taxon>eudicotyledons</taxon>
        <taxon>Gunneridae</taxon>
        <taxon>Pentapetalae</taxon>
        <taxon>asterids</taxon>
        <taxon>Ericales</taxon>
        <taxon>Theaceae</taxon>
        <taxon>Camellia</taxon>
    </lineage>
</organism>
<sequence length="70" mass="8664">MERDVHRVCVLKQLVCRLLRNLNSSSIRWPEAAQGDRRRWRRRFWRRRVHKPLWVVVGLWWWKEVGSLGS</sequence>
<gene>
    <name evidence="1" type="ORF">HYC85_015741</name>
</gene>
<accession>A0A7J7GXL3</accession>
<name>A0A7J7GXL3_CAMSI</name>
<dbReference type="AlphaFoldDB" id="A0A7J7GXL3"/>
<dbReference type="Proteomes" id="UP000593564">
    <property type="component" value="Unassembled WGS sequence"/>
</dbReference>
<keyword evidence="2" id="KW-1185">Reference proteome</keyword>
<evidence type="ECO:0000313" key="1">
    <source>
        <dbReference type="EMBL" id="KAF5945513.1"/>
    </source>
</evidence>
<protein>
    <submittedName>
        <fullName evidence="1">Uncharacterized protein</fullName>
    </submittedName>
</protein>
<dbReference type="EMBL" id="JACBKZ010000007">
    <property type="protein sequence ID" value="KAF5945513.1"/>
    <property type="molecule type" value="Genomic_DNA"/>
</dbReference>
<reference evidence="2" key="1">
    <citation type="journal article" date="2020" name="Nat. Commun.">
        <title>Genome assembly of wild tea tree DASZ reveals pedigree and selection history of tea varieties.</title>
        <authorList>
            <person name="Zhang W."/>
            <person name="Zhang Y."/>
            <person name="Qiu H."/>
            <person name="Guo Y."/>
            <person name="Wan H."/>
            <person name="Zhang X."/>
            <person name="Scossa F."/>
            <person name="Alseekh S."/>
            <person name="Zhang Q."/>
            <person name="Wang P."/>
            <person name="Xu L."/>
            <person name="Schmidt M.H."/>
            <person name="Jia X."/>
            <person name="Li D."/>
            <person name="Zhu A."/>
            <person name="Guo F."/>
            <person name="Chen W."/>
            <person name="Ni D."/>
            <person name="Usadel B."/>
            <person name="Fernie A.R."/>
            <person name="Wen W."/>
        </authorList>
    </citation>
    <scope>NUCLEOTIDE SEQUENCE [LARGE SCALE GENOMIC DNA]</scope>
    <source>
        <strain evidence="2">cv. G240</strain>
    </source>
</reference>
<reference evidence="1 2" key="2">
    <citation type="submission" date="2020-07" db="EMBL/GenBank/DDBJ databases">
        <title>Genome assembly of wild tea tree DASZ reveals pedigree and selection history of tea varieties.</title>
        <authorList>
            <person name="Zhang W."/>
        </authorList>
    </citation>
    <scope>NUCLEOTIDE SEQUENCE [LARGE SCALE GENOMIC DNA]</scope>
    <source>
        <strain evidence="2">cv. G240</strain>
        <tissue evidence="1">Leaf</tissue>
    </source>
</reference>
<proteinExistence type="predicted"/>
<evidence type="ECO:0000313" key="2">
    <source>
        <dbReference type="Proteomes" id="UP000593564"/>
    </source>
</evidence>